<evidence type="ECO:0000256" key="8">
    <source>
        <dbReference type="SAM" id="MobiDB-lite"/>
    </source>
</evidence>
<keyword evidence="4" id="KW-0119">Carbohydrate metabolism</keyword>
<dbReference type="GO" id="GO:0008061">
    <property type="term" value="F:chitin binding"/>
    <property type="evidence" value="ECO:0007669"/>
    <property type="project" value="InterPro"/>
</dbReference>
<dbReference type="SUPFAM" id="SSF51445">
    <property type="entry name" value="(Trans)glycosidases"/>
    <property type="match status" value="1"/>
</dbReference>
<reference evidence="11 12" key="1">
    <citation type="submission" date="2015-04" db="EMBL/GenBank/DDBJ databases">
        <title>Complete genome sequence of Schizopora paradoxa KUC8140, a cosmopolitan wood degrader in East Asia.</title>
        <authorList>
            <consortium name="DOE Joint Genome Institute"/>
            <person name="Min B."/>
            <person name="Park H."/>
            <person name="Jang Y."/>
            <person name="Kim J.-J."/>
            <person name="Kim K.H."/>
            <person name="Pangilinan J."/>
            <person name="Lipzen A."/>
            <person name="Riley R."/>
            <person name="Grigoriev I.V."/>
            <person name="Spatafora J.W."/>
            <person name="Choi I.-G."/>
        </authorList>
    </citation>
    <scope>NUCLEOTIDE SEQUENCE [LARGE SCALE GENOMIC DNA]</scope>
    <source>
        <strain evidence="11 12">KUC8140</strain>
    </source>
</reference>
<dbReference type="PANTHER" id="PTHR11177">
    <property type="entry name" value="CHITINASE"/>
    <property type="match status" value="1"/>
</dbReference>
<evidence type="ECO:0000256" key="4">
    <source>
        <dbReference type="ARBA" id="ARBA00023277"/>
    </source>
</evidence>
<evidence type="ECO:0000256" key="1">
    <source>
        <dbReference type="ARBA" id="ARBA00000822"/>
    </source>
</evidence>
<protein>
    <submittedName>
        <fullName evidence="11">Glycoside hydrolase</fullName>
    </submittedName>
</protein>
<dbReference type="GO" id="GO:0006032">
    <property type="term" value="P:chitin catabolic process"/>
    <property type="evidence" value="ECO:0007669"/>
    <property type="project" value="UniProtKB-KW"/>
</dbReference>
<dbReference type="EMBL" id="KQ085923">
    <property type="protein sequence ID" value="KLO15905.1"/>
    <property type="molecule type" value="Genomic_DNA"/>
</dbReference>
<dbReference type="PROSITE" id="PS01095">
    <property type="entry name" value="GH18_1"/>
    <property type="match status" value="1"/>
</dbReference>
<keyword evidence="3" id="KW-0146">Chitin degradation</keyword>
<gene>
    <name evidence="11" type="ORF">SCHPADRAFT_938365</name>
</gene>
<dbReference type="InterPro" id="IPR017853">
    <property type="entry name" value="GH"/>
</dbReference>
<evidence type="ECO:0000259" key="10">
    <source>
        <dbReference type="PROSITE" id="PS51910"/>
    </source>
</evidence>
<evidence type="ECO:0000256" key="5">
    <source>
        <dbReference type="ARBA" id="ARBA00023295"/>
    </source>
</evidence>
<dbReference type="Pfam" id="PF00704">
    <property type="entry name" value="Glyco_hydro_18"/>
    <property type="match status" value="1"/>
</dbReference>
<dbReference type="InterPro" id="IPR001223">
    <property type="entry name" value="Glyco_hydro18_cat"/>
</dbReference>
<dbReference type="PROSITE" id="PS51910">
    <property type="entry name" value="GH18_2"/>
    <property type="match status" value="1"/>
</dbReference>
<feature type="signal peptide" evidence="9">
    <location>
        <begin position="1"/>
        <end position="22"/>
    </location>
</feature>
<dbReference type="PANTHER" id="PTHR11177:SF392">
    <property type="entry name" value="HAP41P"/>
    <property type="match status" value="1"/>
</dbReference>
<feature type="region of interest" description="Disordered" evidence="8">
    <location>
        <begin position="127"/>
        <end position="232"/>
    </location>
</feature>
<dbReference type="InParanoid" id="A0A0H2RV84"/>
<feature type="compositionally biased region" description="Low complexity" evidence="8">
    <location>
        <begin position="167"/>
        <end position="186"/>
    </location>
</feature>
<name>A0A0H2RV84_9AGAM</name>
<dbReference type="AlphaFoldDB" id="A0A0H2RV84"/>
<evidence type="ECO:0000256" key="3">
    <source>
        <dbReference type="ARBA" id="ARBA00023024"/>
    </source>
</evidence>
<evidence type="ECO:0000256" key="9">
    <source>
        <dbReference type="SAM" id="SignalP"/>
    </source>
</evidence>
<keyword evidence="2 7" id="KW-0378">Hydrolase</keyword>
<dbReference type="InterPro" id="IPR001579">
    <property type="entry name" value="Glyco_hydro_18_chit_AS"/>
</dbReference>
<dbReference type="InterPro" id="IPR011583">
    <property type="entry name" value="Chitinase_II/V-like_cat"/>
</dbReference>
<dbReference type="SMART" id="SM00636">
    <property type="entry name" value="Glyco_18"/>
    <property type="match status" value="1"/>
</dbReference>
<evidence type="ECO:0000256" key="6">
    <source>
        <dbReference type="ARBA" id="ARBA00023326"/>
    </source>
</evidence>
<evidence type="ECO:0000313" key="11">
    <source>
        <dbReference type="EMBL" id="KLO15905.1"/>
    </source>
</evidence>
<dbReference type="InterPro" id="IPR050314">
    <property type="entry name" value="Glycosyl_Hydrlase_18"/>
</dbReference>
<dbReference type="Gene3D" id="3.20.20.80">
    <property type="entry name" value="Glycosidases"/>
    <property type="match status" value="2"/>
</dbReference>
<organism evidence="11 12">
    <name type="scientific">Schizopora paradoxa</name>
    <dbReference type="NCBI Taxonomy" id="27342"/>
    <lineage>
        <taxon>Eukaryota</taxon>
        <taxon>Fungi</taxon>
        <taxon>Dikarya</taxon>
        <taxon>Basidiomycota</taxon>
        <taxon>Agaricomycotina</taxon>
        <taxon>Agaricomycetes</taxon>
        <taxon>Hymenochaetales</taxon>
        <taxon>Schizoporaceae</taxon>
        <taxon>Schizopora</taxon>
    </lineage>
</organism>
<evidence type="ECO:0000256" key="2">
    <source>
        <dbReference type="ARBA" id="ARBA00022801"/>
    </source>
</evidence>
<accession>A0A0H2RV84</accession>
<feature type="compositionally biased region" description="Low complexity" evidence="8">
    <location>
        <begin position="214"/>
        <end position="227"/>
    </location>
</feature>
<feature type="region of interest" description="Disordered" evidence="8">
    <location>
        <begin position="480"/>
        <end position="503"/>
    </location>
</feature>
<dbReference type="GO" id="GO:0000272">
    <property type="term" value="P:polysaccharide catabolic process"/>
    <property type="evidence" value="ECO:0007669"/>
    <property type="project" value="UniProtKB-KW"/>
</dbReference>
<feature type="domain" description="GH18" evidence="10">
    <location>
        <begin position="235"/>
        <end position="622"/>
    </location>
</feature>
<keyword evidence="5 7" id="KW-0326">Glycosidase</keyword>
<sequence>MLSLTPAIAWIFLALLPLSSRAAPIPAYARYSQPPFESEVRHGSKRQFEDLVLTETRTVTTLETSTDVVTAFITVAVSASVTIPSPTGLASVNPQVHFVGDAPAVADAETILFLPDVSVQVGVSVSAPSSSTTAPAPQSTTASLDSDTATATSELEATTEPDTVSNTPTSTSTTPDALDSTSTSSTDDSDDASATDSLLPLPSPTPDDSDPDDGSSNSTDAPPAIAATPPPLKGPIIAAYYPDWVSDTLPPESINFTHLDWVDFAFGMPDAKFNIAWDDDSSTALLSRLVKAAHANNKKVKLSLGGWGGSKYFSPAVASTSSRQTFAKNIAAVYKKYSLDGIDIDWEYPGQQGAGGNQVSPQDSANLLAFLKVLRTTLPSGARITAAVQDVPFADASGNPMKDVSAFANVLDWVNLMNYDVWSSSKTPGPNAPLDNGCGNSSQPQMNAISGVKAWTSAKFPVNKIILGVPAYGYLNPSSKTSLRQRSDSDPSDTLTFEDNARTPAPKSMVTLKDANGNPSGAQVQFNSIVDQGALILANSTSGVSNFVGYGGFTRFWDSCSSTPFLVSPYTNQVVTYDDPQSLNIKADFAKQAGILGVAVWDVSGDTKQSDLIDALWLGLQN</sequence>
<keyword evidence="12" id="KW-1185">Reference proteome</keyword>
<dbReference type="STRING" id="27342.A0A0H2RV84"/>
<proteinExistence type="predicted"/>
<evidence type="ECO:0000256" key="7">
    <source>
        <dbReference type="RuleBase" id="RU000489"/>
    </source>
</evidence>
<feature type="chain" id="PRO_5005202025" evidence="9">
    <location>
        <begin position="23"/>
        <end position="622"/>
    </location>
</feature>
<dbReference type="Proteomes" id="UP000053477">
    <property type="component" value="Unassembled WGS sequence"/>
</dbReference>
<keyword evidence="6" id="KW-0624">Polysaccharide degradation</keyword>
<dbReference type="OrthoDB" id="73875at2759"/>
<dbReference type="GO" id="GO:0008843">
    <property type="term" value="F:endochitinase activity"/>
    <property type="evidence" value="ECO:0007669"/>
    <property type="project" value="UniProtKB-EC"/>
</dbReference>
<comment type="catalytic activity">
    <reaction evidence="1">
        <text>Random endo-hydrolysis of N-acetyl-beta-D-glucosaminide (1-&gt;4)-beta-linkages in chitin and chitodextrins.</text>
        <dbReference type="EC" id="3.2.1.14"/>
    </reaction>
</comment>
<feature type="compositionally biased region" description="Low complexity" evidence="8">
    <location>
        <begin position="127"/>
        <end position="160"/>
    </location>
</feature>
<keyword evidence="9" id="KW-0732">Signal</keyword>
<dbReference type="GO" id="GO:0005576">
    <property type="term" value="C:extracellular region"/>
    <property type="evidence" value="ECO:0007669"/>
    <property type="project" value="TreeGrafter"/>
</dbReference>
<evidence type="ECO:0000313" key="12">
    <source>
        <dbReference type="Proteomes" id="UP000053477"/>
    </source>
</evidence>